<dbReference type="GO" id="GO:0033565">
    <property type="term" value="C:ESCRT-0 complex"/>
    <property type="evidence" value="ECO:0007669"/>
    <property type="project" value="TreeGrafter"/>
</dbReference>
<name>A0A4C1UU24_EUMVA</name>
<dbReference type="PANTHER" id="PTHR45929:SF3">
    <property type="entry name" value="JAK PATHWAY SIGNAL TRANSDUCTION ADAPTOR MOLECULE"/>
    <property type="match status" value="1"/>
</dbReference>
<dbReference type="SUPFAM" id="SSF50044">
    <property type="entry name" value="SH3-domain"/>
    <property type="match status" value="1"/>
</dbReference>
<dbReference type="InterPro" id="IPR036028">
    <property type="entry name" value="SH3-like_dom_sf"/>
</dbReference>
<dbReference type="PANTHER" id="PTHR45929">
    <property type="entry name" value="JAK PATHWAY SIGNAL TRANSDUCTION ADAPTOR MOLECULE"/>
    <property type="match status" value="1"/>
</dbReference>
<organism evidence="4 5">
    <name type="scientific">Eumeta variegata</name>
    <name type="common">Bagworm moth</name>
    <name type="synonym">Eumeta japonica</name>
    <dbReference type="NCBI Taxonomy" id="151549"/>
    <lineage>
        <taxon>Eukaryota</taxon>
        <taxon>Metazoa</taxon>
        <taxon>Ecdysozoa</taxon>
        <taxon>Arthropoda</taxon>
        <taxon>Hexapoda</taxon>
        <taxon>Insecta</taxon>
        <taxon>Pterygota</taxon>
        <taxon>Neoptera</taxon>
        <taxon>Endopterygota</taxon>
        <taxon>Lepidoptera</taxon>
        <taxon>Glossata</taxon>
        <taxon>Ditrysia</taxon>
        <taxon>Tineoidea</taxon>
        <taxon>Psychidae</taxon>
        <taxon>Oiketicinae</taxon>
        <taxon>Eumeta</taxon>
    </lineage>
</organism>
<feature type="domain" description="SH3" evidence="3">
    <location>
        <begin position="32"/>
        <end position="126"/>
    </location>
</feature>
<keyword evidence="5" id="KW-1185">Reference proteome</keyword>
<comment type="caution">
    <text evidence="4">The sequence shown here is derived from an EMBL/GenBank/DDBJ whole genome shotgun (WGS) entry which is preliminary data.</text>
</comment>
<dbReference type="PRINTS" id="PR00452">
    <property type="entry name" value="SH3DOMAIN"/>
</dbReference>
<evidence type="ECO:0000313" key="5">
    <source>
        <dbReference type="Proteomes" id="UP000299102"/>
    </source>
</evidence>
<dbReference type="EMBL" id="BGZK01000223">
    <property type="protein sequence ID" value="GBP29720.1"/>
    <property type="molecule type" value="Genomic_DNA"/>
</dbReference>
<protein>
    <submittedName>
        <fullName evidence="4">Protein E(Sev)2B</fullName>
    </submittedName>
</protein>
<dbReference type="STRING" id="151549.A0A4C1UU24"/>
<dbReference type="GO" id="GO:0043328">
    <property type="term" value="P:protein transport to vacuole involved in ubiquitin-dependent protein catabolic process via the multivesicular body sorting pathway"/>
    <property type="evidence" value="ECO:0007669"/>
    <property type="project" value="TreeGrafter"/>
</dbReference>
<dbReference type="SMART" id="SM00326">
    <property type="entry name" value="SH3"/>
    <property type="match status" value="1"/>
</dbReference>
<evidence type="ECO:0000313" key="4">
    <source>
        <dbReference type="EMBL" id="GBP29720.1"/>
    </source>
</evidence>
<dbReference type="Proteomes" id="UP000299102">
    <property type="component" value="Unassembled WGS sequence"/>
</dbReference>
<accession>A0A4C1UU24</accession>
<reference evidence="4 5" key="1">
    <citation type="journal article" date="2019" name="Commun. Biol.">
        <title>The bagworm genome reveals a unique fibroin gene that provides high tensile strength.</title>
        <authorList>
            <person name="Kono N."/>
            <person name="Nakamura H."/>
            <person name="Ohtoshi R."/>
            <person name="Tomita M."/>
            <person name="Numata K."/>
            <person name="Arakawa K."/>
        </authorList>
    </citation>
    <scope>NUCLEOTIDE SEQUENCE [LARGE SCALE GENOMIC DNA]</scope>
</reference>
<evidence type="ECO:0000256" key="1">
    <source>
        <dbReference type="ARBA" id="ARBA00022443"/>
    </source>
</evidence>
<proteinExistence type="predicted"/>
<dbReference type="PROSITE" id="PS50002">
    <property type="entry name" value="SH3"/>
    <property type="match status" value="1"/>
</dbReference>
<dbReference type="Pfam" id="PF00018">
    <property type="entry name" value="SH3_1"/>
    <property type="match status" value="1"/>
</dbReference>
<dbReference type="InterPro" id="IPR050670">
    <property type="entry name" value="STAM"/>
</dbReference>
<dbReference type="AlphaFoldDB" id="A0A4C1UU24"/>
<evidence type="ECO:0000256" key="2">
    <source>
        <dbReference type="PROSITE-ProRule" id="PRU00192"/>
    </source>
</evidence>
<keyword evidence="1 2" id="KW-0728">SH3 domain</keyword>
<dbReference type="Gene3D" id="2.30.30.40">
    <property type="entry name" value="SH3 Domains"/>
    <property type="match status" value="1"/>
</dbReference>
<evidence type="ECO:0000259" key="3">
    <source>
        <dbReference type="PROSITE" id="PS50002"/>
    </source>
</evidence>
<dbReference type="OrthoDB" id="10255964at2759"/>
<sequence length="126" mass="14681">MARLYVCETKTGRINRKILCKHGRDRPVRCGRRTMLVQAMYDFTPQEAGELEFRRGDVITVTDRSDQHWWQERHPRGVRCGRRRDAPFVRAPTHSFPGLVLLYLLGGEIAHRRGLFPASYVTAYHS</sequence>
<dbReference type="InterPro" id="IPR001452">
    <property type="entry name" value="SH3_domain"/>
</dbReference>
<gene>
    <name evidence="4" type="primary">drk</name>
    <name evidence="4" type="ORF">EVAR_13643_1</name>
</gene>